<reference evidence="2" key="1">
    <citation type="submission" date="2022-05" db="EMBL/GenBank/DDBJ databases">
        <title>The Musa troglodytarum L. genome provides insights into the mechanism of non-climacteric behaviour and enrichment of carotenoids.</title>
        <authorList>
            <person name="Wang J."/>
        </authorList>
    </citation>
    <scope>NUCLEOTIDE SEQUENCE</scope>
    <source>
        <tissue evidence="2">Leaf</tissue>
    </source>
</reference>
<dbReference type="PANTHER" id="PTHR46835">
    <property type="entry name" value="BASIC-LEUCINE ZIPPER (BZIP) TRANSCRIPTION FACTOR FAMILY PROTEIN-RELATED"/>
    <property type="match status" value="1"/>
</dbReference>
<evidence type="ECO:0000313" key="2">
    <source>
        <dbReference type="EMBL" id="URE29620.1"/>
    </source>
</evidence>
<dbReference type="InterPro" id="IPR044797">
    <property type="entry name" value="At4g06598-like"/>
</dbReference>
<feature type="region of interest" description="Disordered" evidence="1">
    <location>
        <begin position="148"/>
        <end position="173"/>
    </location>
</feature>
<gene>
    <name evidence="2" type="ORF">MUK42_18314</name>
</gene>
<dbReference type="OrthoDB" id="1878267at2759"/>
<sequence length="294" mass="32525">MFIAINVKGNAATGDRFVQSTKENSISREALRTHQRTASESFLLEEQPSWLDDLLDESEMPVRKASHRRSSSDSFAFLDASSISWNGDSLAQDDHKYRTSAAVPSWRPQEFDYLKDMQLASYYADANSTGGTRSRGLEFGKKMATYPSNSLPSSKDKLVLPGSSSATKKSDALSSTLMEGQVKEECSQDQACARAMPNFQCLYGPKSWCLGLALPRLTLVPRRFTRLLGGITDMWYKIVNIPPLALHLLPSSFMIPSCDPVKASQETLVFATECSHTFHFPCIAAHVRSHASLA</sequence>
<evidence type="ECO:0000256" key="1">
    <source>
        <dbReference type="SAM" id="MobiDB-lite"/>
    </source>
</evidence>
<keyword evidence="3" id="KW-1185">Reference proteome</keyword>
<proteinExistence type="predicted"/>
<feature type="compositionally biased region" description="Polar residues" evidence="1">
    <location>
        <begin position="162"/>
        <end position="173"/>
    </location>
</feature>
<protein>
    <submittedName>
        <fullName evidence="2">Uncharacterized protein</fullName>
    </submittedName>
</protein>
<dbReference type="PANTHER" id="PTHR46835:SF3">
    <property type="entry name" value="BASIC-LEUCINE ZIPPER (BZIP) TRANSCRIPTION FACTOR FAMILY PROTEIN"/>
    <property type="match status" value="1"/>
</dbReference>
<name>A0A9E7HAG5_9LILI</name>
<evidence type="ECO:0000313" key="3">
    <source>
        <dbReference type="Proteomes" id="UP001055439"/>
    </source>
</evidence>
<dbReference type="EMBL" id="CP097510">
    <property type="protein sequence ID" value="URE29620.1"/>
    <property type="molecule type" value="Genomic_DNA"/>
</dbReference>
<accession>A0A9E7HAG5</accession>
<dbReference type="AlphaFoldDB" id="A0A9E7HAG5"/>
<organism evidence="2 3">
    <name type="scientific">Musa troglodytarum</name>
    <name type="common">fe'i banana</name>
    <dbReference type="NCBI Taxonomy" id="320322"/>
    <lineage>
        <taxon>Eukaryota</taxon>
        <taxon>Viridiplantae</taxon>
        <taxon>Streptophyta</taxon>
        <taxon>Embryophyta</taxon>
        <taxon>Tracheophyta</taxon>
        <taxon>Spermatophyta</taxon>
        <taxon>Magnoliopsida</taxon>
        <taxon>Liliopsida</taxon>
        <taxon>Zingiberales</taxon>
        <taxon>Musaceae</taxon>
        <taxon>Musa</taxon>
    </lineage>
</organism>
<dbReference type="Proteomes" id="UP001055439">
    <property type="component" value="Chromosome 8"/>
</dbReference>